<dbReference type="Pfam" id="PF17827">
    <property type="entry name" value="PrmC_N"/>
    <property type="match status" value="1"/>
</dbReference>
<dbReference type="InterPro" id="IPR029063">
    <property type="entry name" value="SAM-dependent_MTases_sf"/>
</dbReference>
<evidence type="ECO:0000256" key="3">
    <source>
        <dbReference type="ARBA" id="ARBA00022691"/>
    </source>
</evidence>
<evidence type="ECO:0000256" key="5">
    <source>
        <dbReference type="HAMAP-Rule" id="MF_02126"/>
    </source>
</evidence>
<feature type="binding site" evidence="5">
    <location>
        <position position="144"/>
    </location>
    <ligand>
        <name>S-adenosyl-L-methionine</name>
        <dbReference type="ChEBI" id="CHEBI:59789"/>
    </ligand>
</feature>
<keyword evidence="1 5" id="KW-0489">Methyltransferase</keyword>
<feature type="domain" description="Release factor glutamine methyltransferase N-terminal" evidence="7">
    <location>
        <begin position="8"/>
        <end position="76"/>
    </location>
</feature>
<protein>
    <recommendedName>
        <fullName evidence="5">Release factor glutamine methyltransferase</fullName>
        <shortName evidence="5">RF MTase</shortName>
        <ecNumber evidence="5">2.1.1.297</ecNumber>
    </recommendedName>
    <alternativeName>
        <fullName evidence="5">N5-glutamine methyltransferase PrmC</fullName>
    </alternativeName>
    <alternativeName>
        <fullName evidence="5">Protein-(glutamine-N5) MTase PrmC</fullName>
    </alternativeName>
    <alternativeName>
        <fullName evidence="5">Protein-glutamine N-methyltransferase PrmC</fullName>
    </alternativeName>
</protein>
<comment type="catalytic activity">
    <reaction evidence="4 5">
        <text>L-glutaminyl-[peptide chain release factor] + S-adenosyl-L-methionine = N(5)-methyl-L-glutaminyl-[peptide chain release factor] + S-adenosyl-L-homocysteine + H(+)</text>
        <dbReference type="Rhea" id="RHEA:42896"/>
        <dbReference type="Rhea" id="RHEA-COMP:10271"/>
        <dbReference type="Rhea" id="RHEA-COMP:10272"/>
        <dbReference type="ChEBI" id="CHEBI:15378"/>
        <dbReference type="ChEBI" id="CHEBI:30011"/>
        <dbReference type="ChEBI" id="CHEBI:57856"/>
        <dbReference type="ChEBI" id="CHEBI:59789"/>
        <dbReference type="ChEBI" id="CHEBI:61891"/>
        <dbReference type="EC" id="2.1.1.297"/>
    </reaction>
</comment>
<dbReference type="SUPFAM" id="SSF53335">
    <property type="entry name" value="S-adenosyl-L-methionine-dependent methyltransferases"/>
    <property type="match status" value="1"/>
</dbReference>
<dbReference type="AlphaFoldDB" id="A0A5C6MBZ6"/>
<evidence type="ECO:0000256" key="2">
    <source>
        <dbReference type="ARBA" id="ARBA00022679"/>
    </source>
</evidence>
<proteinExistence type="inferred from homology"/>
<gene>
    <name evidence="5 8" type="primary">prmC</name>
    <name evidence="8" type="ORF">LABALGLTS371_03520</name>
</gene>
<organism evidence="8 9">
    <name type="scientific">Dellaglioa algida</name>
    <dbReference type="NCBI Taxonomy" id="105612"/>
    <lineage>
        <taxon>Bacteria</taxon>
        <taxon>Bacillati</taxon>
        <taxon>Bacillota</taxon>
        <taxon>Bacilli</taxon>
        <taxon>Lactobacillales</taxon>
        <taxon>Lactobacillaceae</taxon>
        <taxon>Dellaglioa</taxon>
    </lineage>
</organism>
<evidence type="ECO:0000313" key="8">
    <source>
        <dbReference type="EMBL" id="TWW11582.1"/>
    </source>
</evidence>
<evidence type="ECO:0000259" key="6">
    <source>
        <dbReference type="Pfam" id="PF05175"/>
    </source>
</evidence>
<dbReference type="PANTHER" id="PTHR18895">
    <property type="entry name" value="HEMK METHYLTRANSFERASE"/>
    <property type="match status" value="1"/>
</dbReference>
<dbReference type="InterPro" id="IPR019874">
    <property type="entry name" value="RF_methyltr_PrmC"/>
</dbReference>
<dbReference type="NCBIfam" id="TIGR00536">
    <property type="entry name" value="hemK_fam"/>
    <property type="match status" value="1"/>
</dbReference>
<dbReference type="GO" id="GO:0032259">
    <property type="term" value="P:methylation"/>
    <property type="evidence" value="ECO:0007669"/>
    <property type="project" value="UniProtKB-KW"/>
</dbReference>
<dbReference type="InterPro" id="IPR007848">
    <property type="entry name" value="Small_mtfrase_dom"/>
</dbReference>
<dbReference type="NCBIfam" id="TIGR03534">
    <property type="entry name" value="RF_mod_PrmC"/>
    <property type="match status" value="1"/>
</dbReference>
<dbReference type="EMBL" id="SRRQ01000002">
    <property type="protein sequence ID" value="TWW11582.1"/>
    <property type="molecule type" value="Genomic_DNA"/>
</dbReference>
<comment type="function">
    <text evidence="5">Methylates the class 1 translation termination release factors RF1/PrfA and RF2/PrfB on the glutamine residue of the universally conserved GGQ motif.</text>
</comment>
<evidence type="ECO:0000313" key="9">
    <source>
        <dbReference type="Proteomes" id="UP000321659"/>
    </source>
</evidence>
<dbReference type="Gene3D" id="3.40.50.150">
    <property type="entry name" value="Vaccinia Virus protein VP39"/>
    <property type="match status" value="1"/>
</dbReference>
<dbReference type="RefSeq" id="WP_186674474.1">
    <property type="nucleotide sequence ID" value="NZ_JANXKU010000002.1"/>
</dbReference>
<accession>A0A5C6MBZ6</accession>
<dbReference type="CDD" id="cd02440">
    <property type="entry name" value="AdoMet_MTases"/>
    <property type="match status" value="1"/>
</dbReference>
<keyword evidence="3 5" id="KW-0949">S-adenosyl-L-methionine</keyword>
<evidence type="ECO:0000256" key="4">
    <source>
        <dbReference type="ARBA" id="ARBA00048391"/>
    </source>
</evidence>
<sequence>MTNPTYYEALKWASLCIEEHKLETESAQWLLLERLNWSTTDLLMHYQTKMPEAEWQQFQIDIKSFCDGMPAQYIIGHAYFFGMQLKVTNATLIPRPETEELVEWMLESLPQNENLRIADIGTGTGAIALALKQERPNWQVFASDISEDALSVAKENAVKQQADITFLVGDLTEPIKKMEMDVIVSNPPYIAENEQDVMDKSVIEYEPHQALFATENGLSLYRRMIQEIAQFKQLPRAIFFEIGYQQETAVMEMLMDTFKSTYLIEGKKDSFGNQRMIQAKL</sequence>
<dbReference type="Pfam" id="PF05175">
    <property type="entry name" value="MTS"/>
    <property type="match status" value="1"/>
</dbReference>
<dbReference type="Proteomes" id="UP000321659">
    <property type="component" value="Unassembled WGS sequence"/>
</dbReference>
<dbReference type="EC" id="2.1.1.297" evidence="5"/>
<evidence type="ECO:0000256" key="1">
    <source>
        <dbReference type="ARBA" id="ARBA00022603"/>
    </source>
</evidence>
<dbReference type="Gene3D" id="1.10.8.10">
    <property type="entry name" value="DNA helicase RuvA subunit, C-terminal domain"/>
    <property type="match status" value="1"/>
</dbReference>
<dbReference type="InterPro" id="IPR050320">
    <property type="entry name" value="N5-glutamine_MTase"/>
</dbReference>
<dbReference type="PROSITE" id="PS00092">
    <property type="entry name" value="N6_MTASE"/>
    <property type="match status" value="1"/>
</dbReference>
<feature type="domain" description="Methyltransferase small" evidence="6">
    <location>
        <begin position="104"/>
        <end position="196"/>
    </location>
</feature>
<comment type="similarity">
    <text evidence="5">Belongs to the protein N5-glutamine methyltransferase family. PrmC subfamily.</text>
</comment>
<comment type="caution">
    <text evidence="5">Lacks conserved residue(s) required for the propagation of feature annotation.</text>
</comment>
<dbReference type="InterPro" id="IPR002052">
    <property type="entry name" value="DNA_methylase_N6_adenine_CS"/>
</dbReference>
<dbReference type="PANTHER" id="PTHR18895:SF74">
    <property type="entry name" value="MTRF1L RELEASE FACTOR GLUTAMINE METHYLTRANSFERASE"/>
    <property type="match status" value="1"/>
</dbReference>
<dbReference type="HAMAP" id="MF_02126">
    <property type="entry name" value="RF_methyltr_PrmC"/>
    <property type="match status" value="1"/>
</dbReference>
<keyword evidence="2 5" id="KW-0808">Transferase</keyword>
<feature type="binding site" evidence="5">
    <location>
        <position position="186"/>
    </location>
    <ligand>
        <name>S-adenosyl-L-methionine</name>
        <dbReference type="ChEBI" id="CHEBI:59789"/>
    </ligand>
</feature>
<comment type="caution">
    <text evidence="8">The sequence shown here is derived from an EMBL/GenBank/DDBJ whole genome shotgun (WGS) entry which is preliminary data.</text>
</comment>
<dbReference type="GO" id="GO:0003676">
    <property type="term" value="F:nucleic acid binding"/>
    <property type="evidence" value="ECO:0007669"/>
    <property type="project" value="InterPro"/>
</dbReference>
<feature type="binding site" evidence="5">
    <location>
        <begin position="121"/>
        <end position="125"/>
    </location>
    <ligand>
        <name>S-adenosyl-L-methionine</name>
        <dbReference type="ChEBI" id="CHEBI:59789"/>
    </ligand>
</feature>
<evidence type="ECO:0000259" key="7">
    <source>
        <dbReference type="Pfam" id="PF17827"/>
    </source>
</evidence>
<feature type="binding site" evidence="5">
    <location>
        <begin position="186"/>
        <end position="189"/>
    </location>
    <ligand>
        <name>substrate</name>
    </ligand>
</feature>
<dbReference type="InterPro" id="IPR004556">
    <property type="entry name" value="HemK-like"/>
</dbReference>
<name>A0A5C6MBZ6_9LACO</name>
<reference evidence="8 9" key="1">
    <citation type="submission" date="2019-04" db="EMBL/GenBank/DDBJ databases">
        <title>In vitro growth and metabolic characteristics of meat-borne Lactobacillus algidus strains.</title>
        <authorList>
            <person name="Sade E."/>
            <person name="Per J."/>
            <person name="Tytti H."/>
            <person name="Johanna B.K."/>
        </authorList>
    </citation>
    <scope>NUCLEOTIDE SEQUENCE [LARGE SCALE GENOMIC DNA]</scope>
    <source>
        <strain evidence="8 9">LTS37-1</strain>
    </source>
</reference>
<dbReference type="InterPro" id="IPR040758">
    <property type="entry name" value="PrmC_N"/>
</dbReference>
<dbReference type="GO" id="GO:0102559">
    <property type="term" value="F:peptide chain release factor N(5)-glutamine methyltransferase activity"/>
    <property type="evidence" value="ECO:0007669"/>
    <property type="project" value="UniProtKB-EC"/>
</dbReference>